<dbReference type="AlphaFoldDB" id="A0A1F7F2T2"/>
<keyword evidence="2" id="KW-0732">Signal</keyword>
<dbReference type="EMBL" id="MFYX01000139">
    <property type="protein sequence ID" value="OGK00873.1"/>
    <property type="molecule type" value="Genomic_DNA"/>
</dbReference>
<evidence type="ECO:0000256" key="1">
    <source>
        <dbReference type="SAM" id="Phobius"/>
    </source>
</evidence>
<evidence type="ECO:0000313" key="3">
    <source>
        <dbReference type="EMBL" id="OGK00873.1"/>
    </source>
</evidence>
<sequence length="226" mass="25494">MRAPLLLLLLLGSFCFAQLDFKDDENERMKYGLSQAEWQKYKESGISKSKFESLIRCGISINEYISRPWMTVGVSEDQWLSERCQGLGDEDIQAFHEKGETDVSTIVSFVLPGFYHWKSKSYGKAALFSCAFASSIALYFAVRDEEYPRSTGANNQTIVDTVSVSYPVFLLIGVTDMVASAVFAYRDGRKSVQEQKDADQEQSSLPLRLYYKPEGAVVGLIYARSF</sequence>
<feature type="transmembrane region" description="Helical" evidence="1">
    <location>
        <begin position="164"/>
        <end position="185"/>
    </location>
</feature>
<proteinExistence type="predicted"/>
<evidence type="ECO:0000313" key="4">
    <source>
        <dbReference type="Proteomes" id="UP000179243"/>
    </source>
</evidence>
<dbReference type="Proteomes" id="UP000179243">
    <property type="component" value="Unassembled WGS sequence"/>
</dbReference>
<evidence type="ECO:0000256" key="2">
    <source>
        <dbReference type="SAM" id="SignalP"/>
    </source>
</evidence>
<accession>A0A1F7F2T2</accession>
<feature type="signal peptide" evidence="2">
    <location>
        <begin position="1"/>
        <end position="17"/>
    </location>
</feature>
<gene>
    <name evidence="3" type="ORF">A2519_08080</name>
</gene>
<keyword evidence="1" id="KW-1133">Transmembrane helix</keyword>
<keyword evidence="1" id="KW-0472">Membrane</keyword>
<keyword evidence="1" id="KW-0812">Transmembrane</keyword>
<reference evidence="3 4" key="1">
    <citation type="journal article" date="2016" name="Nat. Commun.">
        <title>Thousands of microbial genomes shed light on interconnected biogeochemical processes in an aquifer system.</title>
        <authorList>
            <person name="Anantharaman K."/>
            <person name="Brown C.T."/>
            <person name="Hug L.A."/>
            <person name="Sharon I."/>
            <person name="Castelle C.J."/>
            <person name="Probst A.J."/>
            <person name="Thomas B.C."/>
            <person name="Singh A."/>
            <person name="Wilkins M.J."/>
            <person name="Karaoz U."/>
            <person name="Brodie E.L."/>
            <person name="Williams K.H."/>
            <person name="Hubbard S.S."/>
            <person name="Banfield J.F."/>
        </authorList>
    </citation>
    <scope>NUCLEOTIDE SEQUENCE [LARGE SCALE GENOMIC DNA]</scope>
</reference>
<name>A0A1F7F2T2_UNCRA</name>
<evidence type="ECO:0008006" key="5">
    <source>
        <dbReference type="Google" id="ProtNLM"/>
    </source>
</evidence>
<protein>
    <recommendedName>
        <fullName evidence="5">DUF5683 domain-containing protein</fullName>
    </recommendedName>
</protein>
<organism evidence="3 4">
    <name type="scientific">Candidatus Raymondbacteria bacterium RIFOXYD12_FULL_49_13</name>
    <dbReference type="NCBI Taxonomy" id="1817890"/>
    <lineage>
        <taxon>Bacteria</taxon>
        <taxon>Raymondiibacteriota</taxon>
    </lineage>
</organism>
<comment type="caution">
    <text evidence="3">The sequence shown here is derived from an EMBL/GenBank/DDBJ whole genome shotgun (WGS) entry which is preliminary data.</text>
</comment>
<feature type="chain" id="PRO_5009528350" description="DUF5683 domain-containing protein" evidence="2">
    <location>
        <begin position="18"/>
        <end position="226"/>
    </location>
</feature>